<evidence type="ECO:0000256" key="1">
    <source>
        <dbReference type="SAM" id="MobiDB-lite"/>
    </source>
</evidence>
<reference evidence="2 3" key="1">
    <citation type="submission" date="2014-04" db="EMBL/GenBank/DDBJ databases">
        <title>Evolutionary Origins and Diversification of the Mycorrhizal Mutualists.</title>
        <authorList>
            <consortium name="DOE Joint Genome Institute"/>
            <consortium name="Mycorrhizal Genomics Consortium"/>
            <person name="Kohler A."/>
            <person name="Kuo A."/>
            <person name="Nagy L.G."/>
            <person name="Floudas D."/>
            <person name="Copeland A."/>
            <person name="Barry K.W."/>
            <person name="Cichocki N."/>
            <person name="Veneault-Fourrey C."/>
            <person name="LaButti K."/>
            <person name="Lindquist E.A."/>
            <person name="Lipzen A."/>
            <person name="Lundell T."/>
            <person name="Morin E."/>
            <person name="Murat C."/>
            <person name="Riley R."/>
            <person name="Ohm R."/>
            <person name="Sun H."/>
            <person name="Tunlid A."/>
            <person name="Henrissat B."/>
            <person name="Grigoriev I.V."/>
            <person name="Hibbett D.S."/>
            <person name="Martin F."/>
        </authorList>
    </citation>
    <scope>NUCLEOTIDE SEQUENCE [LARGE SCALE GENOMIC DNA]</scope>
    <source>
        <strain evidence="2 3">FD-317 M1</strain>
    </source>
</reference>
<keyword evidence="3" id="KW-1185">Reference proteome</keyword>
<dbReference type="EMBL" id="KN834967">
    <property type="protein sequence ID" value="KIK49883.1"/>
    <property type="molecule type" value="Genomic_DNA"/>
</dbReference>
<dbReference type="Proteomes" id="UP000053593">
    <property type="component" value="Unassembled WGS sequence"/>
</dbReference>
<feature type="region of interest" description="Disordered" evidence="1">
    <location>
        <begin position="225"/>
        <end position="244"/>
    </location>
</feature>
<feature type="region of interest" description="Disordered" evidence="1">
    <location>
        <begin position="164"/>
        <end position="193"/>
    </location>
</feature>
<dbReference type="AlphaFoldDB" id="A0A0D0C527"/>
<evidence type="ECO:0000313" key="2">
    <source>
        <dbReference type="EMBL" id="KIK49883.1"/>
    </source>
</evidence>
<gene>
    <name evidence="2" type="ORF">GYMLUDRAFT_65501</name>
</gene>
<name>A0A0D0C527_9AGAR</name>
<accession>A0A0D0C527</accession>
<organism evidence="2 3">
    <name type="scientific">Collybiopsis luxurians FD-317 M1</name>
    <dbReference type="NCBI Taxonomy" id="944289"/>
    <lineage>
        <taxon>Eukaryota</taxon>
        <taxon>Fungi</taxon>
        <taxon>Dikarya</taxon>
        <taxon>Basidiomycota</taxon>
        <taxon>Agaricomycotina</taxon>
        <taxon>Agaricomycetes</taxon>
        <taxon>Agaricomycetidae</taxon>
        <taxon>Agaricales</taxon>
        <taxon>Marasmiineae</taxon>
        <taxon>Omphalotaceae</taxon>
        <taxon>Collybiopsis</taxon>
        <taxon>Collybiopsis luxurians</taxon>
    </lineage>
</organism>
<proteinExistence type="predicted"/>
<protein>
    <submittedName>
        <fullName evidence="2">Uncharacterized protein</fullName>
    </submittedName>
</protein>
<evidence type="ECO:0000313" key="3">
    <source>
        <dbReference type="Proteomes" id="UP000053593"/>
    </source>
</evidence>
<sequence>MSLRKLPPTGCNSLALTANQHLPWPPPISQLSTTKYFDEPFLSTTSSLTIRIQSASFTGNRTSSSWHAENDLAFNDSNKYITGLSELFRWKLIWKAGKIVKVEQPAPVVLNPSSVLPMFELTNFISMDNFPKAMPIHPMSEKEAAMPIRAQVFNKSALIDSKKKESTAALSPSVPVEVDKHPQEVEEEEDAEGKVDDFFTKALQPSATFSSVHHKRGPVFAEFIHSSPDENEEEDADQCPTKKSKPCTNNFSMQILFFKEEDAQGLWNREIGTFLNLYIVTAISCPLWA</sequence>
<dbReference type="HOGENOM" id="CLU_963303_0_0_1"/>